<dbReference type="SMART" id="SM00387">
    <property type="entry name" value="HATPase_c"/>
    <property type="match status" value="1"/>
</dbReference>
<dbReference type="InterPro" id="IPR003594">
    <property type="entry name" value="HATPase_dom"/>
</dbReference>
<evidence type="ECO:0000256" key="13">
    <source>
        <dbReference type="ARBA" id="ARBA00022840"/>
    </source>
</evidence>
<keyword evidence="15" id="KW-0904">Protein phosphatase</keyword>
<name>A0ABP3H211_9ACTN</name>
<evidence type="ECO:0000256" key="20">
    <source>
        <dbReference type="ARBA" id="ARBA00023211"/>
    </source>
</evidence>
<evidence type="ECO:0000259" key="24">
    <source>
        <dbReference type="PROSITE" id="PS50109"/>
    </source>
</evidence>
<dbReference type="PANTHER" id="PTHR44936:SF9">
    <property type="entry name" value="SENSOR PROTEIN CREC"/>
    <property type="match status" value="1"/>
</dbReference>
<dbReference type="PROSITE" id="PS50109">
    <property type="entry name" value="HIS_KIN"/>
    <property type="match status" value="1"/>
</dbReference>
<keyword evidence="27" id="KW-1185">Reference proteome</keyword>
<dbReference type="EC" id="2.7.13.3" evidence="5"/>
<evidence type="ECO:0000256" key="1">
    <source>
        <dbReference type="ARBA" id="ARBA00000085"/>
    </source>
</evidence>
<evidence type="ECO:0000256" key="15">
    <source>
        <dbReference type="ARBA" id="ARBA00022912"/>
    </source>
</evidence>
<evidence type="ECO:0000256" key="5">
    <source>
        <dbReference type="ARBA" id="ARBA00012438"/>
    </source>
</evidence>
<comment type="caution">
    <text evidence="26">The sequence shown here is derived from an EMBL/GenBank/DDBJ whole genome shotgun (WGS) entry which is preliminary data.</text>
</comment>
<gene>
    <name evidence="26" type="ORF">GCM10010151_57730</name>
</gene>
<dbReference type="Proteomes" id="UP001501822">
    <property type="component" value="Unassembled WGS sequence"/>
</dbReference>
<evidence type="ECO:0000256" key="23">
    <source>
        <dbReference type="SAM" id="Phobius"/>
    </source>
</evidence>
<dbReference type="EMBL" id="BAAABM010000054">
    <property type="protein sequence ID" value="GAA0360359.1"/>
    <property type="molecule type" value="Genomic_DNA"/>
</dbReference>
<dbReference type="InterPro" id="IPR004358">
    <property type="entry name" value="Sig_transdc_His_kin-like_C"/>
</dbReference>
<protein>
    <recommendedName>
        <fullName evidence="21">Signal transduction histidine-protein kinase/phosphatase MprB</fullName>
        <ecNumber evidence="5">2.7.13.3</ecNumber>
    </recommendedName>
    <alternativeName>
        <fullName evidence="22">Mycobacterial persistence regulator B</fullName>
    </alternativeName>
</protein>
<keyword evidence="13" id="KW-0067">ATP-binding</keyword>
<dbReference type="PRINTS" id="PR00344">
    <property type="entry name" value="BCTRLSENSOR"/>
</dbReference>
<keyword evidence="9 23" id="KW-0812">Transmembrane</keyword>
<evidence type="ECO:0000313" key="27">
    <source>
        <dbReference type="Proteomes" id="UP001501822"/>
    </source>
</evidence>
<dbReference type="GO" id="GO:0016301">
    <property type="term" value="F:kinase activity"/>
    <property type="evidence" value="ECO:0007669"/>
    <property type="project" value="UniProtKB-KW"/>
</dbReference>
<keyword evidence="18" id="KW-0346">Stress response</keyword>
<dbReference type="Pfam" id="PF00672">
    <property type="entry name" value="HAMP"/>
    <property type="match status" value="1"/>
</dbReference>
<keyword evidence="8" id="KW-0808">Transferase</keyword>
<evidence type="ECO:0000256" key="7">
    <source>
        <dbReference type="ARBA" id="ARBA00022553"/>
    </source>
</evidence>
<dbReference type="CDD" id="cd06225">
    <property type="entry name" value="HAMP"/>
    <property type="match status" value="1"/>
</dbReference>
<dbReference type="CDD" id="cd00082">
    <property type="entry name" value="HisKA"/>
    <property type="match status" value="1"/>
</dbReference>
<dbReference type="Gene3D" id="1.10.287.130">
    <property type="match status" value="1"/>
</dbReference>
<keyword evidence="16 23" id="KW-1133">Transmembrane helix</keyword>
<evidence type="ECO:0000256" key="8">
    <source>
        <dbReference type="ARBA" id="ARBA00022679"/>
    </source>
</evidence>
<keyword evidence="23" id="KW-0472">Membrane</keyword>
<keyword evidence="17" id="KW-0902">Two-component regulatory system</keyword>
<evidence type="ECO:0000256" key="22">
    <source>
        <dbReference type="ARBA" id="ARBA00041776"/>
    </source>
</evidence>
<evidence type="ECO:0000256" key="4">
    <source>
        <dbReference type="ARBA" id="ARBA00004651"/>
    </source>
</evidence>
<dbReference type="SUPFAM" id="SSF55874">
    <property type="entry name" value="ATPase domain of HSP90 chaperone/DNA topoisomerase II/histidine kinase"/>
    <property type="match status" value="1"/>
</dbReference>
<dbReference type="SMART" id="SM00388">
    <property type="entry name" value="HisKA"/>
    <property type="match status" value="1"/>
</dbReference>
<keyword evidence="14" id="KW-0460">Magnesium</keyword>
<feature type="transmembrane region" description="Helical" evidence="23">
    <location>
        <begin position="144"/>
        <end position="163"/>
    </location>
</feature>
<keyword evidence="10" id="KW-0547">Nucleotide-binding</keyword>
<evidence type="ECO:0000256" key="3">
    <source>
        <dbReference type="ARBA" id="ARBA00001946"/>
    </source>
</evidence>
<organism evidence="26 27">
    <name type="scientific">Actinoallomurus spadix</name>
    <dbReference type="NCBI Taxonomy" id="79912"/>
    <lineage>
        <taxon>Bacteria</taxon>
        <taxon>Bacillati</taxon>
        <taxon>Actinomycetota</taxon>
        <taxon>Actinomycetes</taxon>
        <taxon>Streptosporangiales</taxon>
        <taxon>Thermomonosporaceae</taxon>
        <taxon>Actinoallomurus</taxon>
    </lineage>
</organism>
<proteinExistence type="predicted"/>
<evidence type="ECO:0000256" key="6">
    <source>
        <dbReference type="ARBA" id="ARBA00022475"/>
    </source>
</evidence>
<feature type="domain" description="HAMP" evidence="25">
    <location>
        <begin position="168"/>
        <end position="220"/>
    </location>
</feature>
<evidence type="ECO:0000256" key="19">
    <source>
        <dbReference type="ARBA" id="ARBA00023026"/>
    </source>
</evidence>
<keyword evidence="11 26" id="KW-0418">Kinase</keyword>
<feature type="domain" description="Histidine kinase" evidence="24">
    <location>
        <begin position="228"/>
        <end position="423"/>
    </location>
</feature>
<dbReference type="InterPro" id="IPR036890">
    <property type="entry name" value="HATPase_C_sf"/>
</dbReference>
<evidence type="ECO:0000256" key="2">
    <source>
        <dbReference type="ARBA" id="ARBA00001936"/>
    </source>
</evidence>
<dbReference type="InterPro" id="IPR050980">
    <property type="entry name" value="2C_sensor_his_kinase"/>
</dbReference>
<evidence type="ECO:0000256" key="21">
    <source>
        <dbReference type="ARBA" id="ARBA00040454"/>
    </source>
</evidence>
<evidence type="ECO:0000256" key="10">
    <source>
        <dbReference type="ARBA" id="ARBA00022741"/>
    </source>
</evidence>
<dbReference type="InterPro" id="IPR036097">
    <property type="entry name" value="HisK_dim/P_sf"/>
</dbReference>
<keyword evidence="12" id="KW-0378">Hydrolase</keyword>
<dbReference type="SMART" id="SM00304">
    <property type="entry name" value="HAMP"/>
    <property type="match status" value="1"/>
</dbReference>
<dbReference type="SUPFAM" id="SSF158472">
    <property type="entry name" value="HAMP domain-like"/>
    <property type="match status" value="1"/>
</dbReference>
<keyword evidence="6" id="KW-1003">Cell membrane</keyword>
<evidence type="ECO:0000259" key="25">
    <source>
        <dbReference type="PROSITE" id="PS50885"/>
    </source>
</evidence>
<sequence length="426" mass="43840">MRSRLFRLVAATASLVLIAFLVPLALLVRQVAADRATTAATTAAQSLVPVVATADRGTVELTVSQARATSRYPITVFWPAGGGLIGAPAPRSRALELAARGRSVTAEAPGGREILVAVQGAPAGTIVIRTFVTTAELRAGVLRAWLILGLLGIGLLGVGLVVADAIARSMLVPVTALATLSQRLSGGDLDARIEPGGPPEIRDVGAALNHLAGRIGDLLTGEREAAADLSHRLRTPLTALRLETESLRDPAEAERVTTVVDALERTVNQIISDTRHPRRSGGRCDARQVLTERVAYWSALADEQDRPVGTVLPGHPVPVAVDGDELAAAVDALLENVFAHTPEATAFTVRLEATTSGARIVIGDDGPGLPGAGLPGRGRSGRASTGLGLDIARRTAHAAGGALTLGRSPSGGAQITMTLPAPSAIS</sequence>
<dbReference type="InterPro" id="IPR005467">
    <property type="entry name" value="His_kinase_dom"/>
</dbReference>
<dbReference type="Pfam" id="PF02518">
    <property type="entry name" value="HATPase_c"/>
    <property type="match status" value="1"/>
</dbReference>
<evidence type="ECO:0000256" key="9">
    <source>
        <dbReference type="ARBA" id="ARBA00022692"/>
    </source>
</evidence>
<keyword evidence="7" id="KW-0597">Phosphoprotein</keyword>
<reference evidence="27" key="1">
    <citation type="journal article" date="2019" name="Int. J. Syst. Evol. Microbiol.">
        <title>The Global Catalogue of Microorganisms (GCM) 10K type strain sequencing project: providing services to taxonomists for standard genome sequencing and annotation.</title>
        <authorList>
            <consortium name="The Broad Institute Genomics Platform"/>
            <consortium name="The Broad Institute Genome Sequencing Center for Infectious Disease"/>
            <person name="Wu L."/>
            <person name="Ma J."/>
        </authorList>
    </citation>
    <scope>NUCLEOTIDE SEQUENCE [LARGE SCALE GENOMIC DNA]</scope>
    <source>
        <strain evidence="27">JCM 3146</strain>
    </source>
</reference>
<dbReference type="SUPFAM" id="SSF47384">
    <property type="entry name" value="Homodimeric domain of signal transducing histidine kinase"/>
    <property type="match status" value="1"/>
</dbReference>
<evidence type="ECO:0000256" key="12">
    <source>
        <dbReference type="ARBA" id="ARBA00022801"/>
    </source>
</evidence>
<evidence type="ECO:0000256" key="11">
    <source>
        <dbReference type="ARBA" id="ARBA00022777"/>
    </source>
</evidence>
<dbReference type="RefSeq" id="WP_252805716.1">
    <property type="nucleotide sequence ID" value="NZ_BAAABM010000054.1"/>
</dbReference>
<comment type="cofactor">
    <cofactor evidence="2">
        <name>Mn(2+)</name>
        <dbReference type="ChEBI" id="CHEBI:29035"/>
    </cofactor>
</comment>
<comment type="catalytic activity">
    <reaction evidence="1">
        <text>ATP + protein L-histidine = ADP + protein N-phospho-L-histidine.</text>
        <dbReference type="EC" id="2.7.13.3"/>
    </reaction>
</comment>
<comment type="cofactor">
    <cofactor evidence="3">
        <name>Mg(2+)</name>
        <dbReference type="ChEBI" id="CHEBI:18420"/>
    </cofactor>
</comment>
<dbReference type="InterPro" id="IPR003661">
    <property type="entry name" value="HisK_dim/P_dom"/>
</dbReference>
<evidence type="ECO:0000313" key="26">
    <source>
        <dbReference type="EMBL" id="GAA0360359.1"/>
    </source>
</evidence>
<comment type="subcellular location">
    <subcellularLocation>
        <location evidence="4">Cell membrane</location>
        <topology evidence="4">Multi-pass membrane protein</topology>
    </subcellularLocation>
</comment>
<evidence type="ECO:0000256" key="14">
    <source>
        <dbReference type="ARBA" id="ARBA00022842"/>
    </source>
</evidence>
<dbReference type="Pfam" id="PF00512">
    <property type="entry name" value="HisKA"/>
    <property type="match status" value="1"/>
</dbReference>
<evidence type="ECO:0000256" key="16">
    <source>
        <dbReference type="ARBA" id="ARBA00022989"/>
    </source>
</evidence>
<dbReference type="PROSITE" id="PS50885">
    <property type="entry name" value="HAMP"/>
    <property type="match status" value="1"/>
</dbReference>
<accession>A0ABP3H211</accession>
<keyword evidence="19" id="KW-0843">Virulence</keyword>
<evidence type="ECO:0000256" key="17">
    <source>
        <dbReference type="ARBA" id="ARBA00023012"/>
    </source>
</evidence>
<dbReference type="InterPro" id="IPR003660">
    <property type="entry name" value="HAMP_dom"/>
</dbReference>
<evidence type="ECO:0000256" key="18">
    <source>
        <dbReference type="ARBA" id="ARBA00023016"/>
    </source>
</evidence>
<dbReference type="Gene3D" id="3.30.565.10">
    <property type="entry name" value="Histidine kinase-like ATPase, C-terminal domain"/>
    <property type="match status" value="1"/>
</dbReference>
<keyword evidence="20" id="KW-0464">Manganese</keyword>
<dbReference type="PANTHER" id="PTHR44936">
    <property type="entry name" value="SENSOR PROTEIN CREC"/>
    <property type="match status" value="1"/>
</dbReference>